<evidence type="ECO:0000313" key="2">
    <source>
        <dbReference type="Proteomes" id="UP000000641"/>
    </source>
</evidence>
<organism evidence="1 2">
    <name type="scientific">Thermofilum pendens (strain DSM 2475 / Hrk 5)</name>
    <dbReference type="NCBI Taxonomy" id="368408"/>
    <lineage>
        <taxon>Archaea</taxon>
        <taxon>Thermoproteota</taxon>
        <taxon>Thermoprotei</taxon>
        <taxon>Thermofilales</taxon>
        <taxon>Thermofilaceae</taxon>
        <taxon>Thermofilum</taxon>
    </lineage>
</organism>
<name>A1S1C2_THEPD</name>
<sequence length="404" mass="43559">MVMYASNTVSTAALNKPLNRPLNTSKAMRMDKKKLLVVALLLAVVAGAVYLAHLDADKREVPSETIDTGKYIDAYVSVYVNGRLAATQRMHSFTSAFSYLAPIAFTPTSSFTQTSTFTGVVEPVSAYGAALTPGSYSWILQKGRFYGCPASAASPWQVAITQTPLPRLVAVFYNTSGSKIGEAVFSGTSVDLANKVVNATGTVLYLTASFTYTGATATNIKEVHLARPTGQVYSLAPGASCGGMRITNDSFATAITVNPNDVVTVVYTFYFKKPLTTNFAYMFLAFLYNAKDQVVPLNATDGSTFTFNVAVAVPINTTISVFTSSGTVSVKEPTVTVGPGVWALSQAFKFTSNDYVTRIQLRVRFENGKDVVIVDYVPSQPIPVKPDRPYIFSVSFSYPFVNKP</sequence>
<evidence type="ECO:0000313" key="1">
    <source>
        <dbReference type="EMBL" id="ABL79252.1"/>
    </source>
</evidence>
<keyword evidence="2" id="KW-1185">Reference proteome</keyword>
<dbReference type="EMBL" id="CP000506">
    <property type="protein sequence ID" value="ABL79252.1"/>
    <property type="molecule type" value="Genomic_DNA"/>
</dbReference>
<reference evidence="2" key="1">
    <citation type="journal article" date="2008" name="J. Bacteriol.">
        <title>Genome sequence of Thermofilum pendens reveals an exceptional loss of biosynthetic pathways without genome reduction.</title>
        <authorList>
            <person name="Anderson I."/>
            <person name="Rodriguez J."/>
            <person name="Susanti D."/>
            <person name="Porat I."/>
            <person name="Reich C."/>
            <person name="Ulrich L.E."/>
            <person name="Elkins J.G."/>
            <person name="Mavromatis K."/>
            <person name="Lykidis A."/>
            <person name="Kim E."/>
            <person name="Thompson L.S."/>
            <person name="Nolan M."/>
            <person name="Land M."/>
            <person name="Copeland A."/>
            <person name="Lapidus A."/>
            <person name="Lucas S."/>
            <person name="Detter C."/>
            <person name="Zhulin I.B."/>
            <person name="Olsen G.J."/>
            <person name="Whitman W."/>
            <person name="Mukhopadhyay B."/>
            <person name="Bristow J."/>
            <person name="Kyrpides N."/>
        </authorList>
    </citation>
    <scope>NUCLEOTIDE SEQUENCE [LARGE SCALE GENOMIC DNA]</scope>
    <source>
        <strain evidence="2">DSM 2475 / Hrk 5</strain>
        <plasmid evidence="2">pTPEN01</plasmid>
    </source>
</reference>
<protein>
    <submittedName>
        <fullName evidence="1">Uncharacterized protein</fullName>
    </submittedName>
</protein>
<dbReference type="KEGG" id="tpe:Tpen_1857"/>
<proteinExistence type="predicted"/>
<dbReference type="HOGENOM" id="CLU_680813_0_0_2"/>
<gene>
    <name evidence="1" type="ordered locus">Tpen_1857</name>
</gene>
<keyword evidence="1" id="KW-0614">Plasmid</keyword>
<dbReference type="AlphaFoldDB" id="A1S1C2"/>
<dbReference type="EnsemblBacteria" id="ABL79252">
    <property type="protein sequence ID" value="ABL79252"/>
    <property type="gene ID" value="Tpen_1857"/>
</dbReference>
<geneLocation type="plasmid" evidence="1 2">
    <name>pTPEN01</name>
</geneLocation>
<accession>A1S1C2</accession>
<dbReference type="Proteomes" id="UP000000641">
    <property type="component" value="Plasmid pTPEN01"/>
</dbReference>